<keyword evidence="2" id="KW-1185">Reference proteome</keyword>
<gene>
    <name evidence="1" type="ORF">ADUPG1_001120</name>
</gene>
<sequence length="26" mass="2982">MKNAQRNIIPTVTHRYKVPVLCVKTA</sequence>
<proteinExistence type="predicted"/>
<protein>
    <submittedName>
        <fullName evidence="1">Uncharacterized protein</fullName>
    </submittedName>
</protein>
<reference evidence="1" key="1">
    <citation type="submission" date="2022-03" db="EMBL/GenBank/DDBJ databases">
        <title>Draft genome sequence of Aduncisulcus paluster, a free-living microaerophilic Fornicata.</title>
        <authorList>
            <person name="Yuyama I."/>
            <person name="Kume K."/>
            <person name="Tamura T."/>
            <person name="Inagaki Y."/>
            <person name="Hashimoto T."/>
        </authorList>
    </citation>
    <scope>NUCLEOTIDE SEQUENCE</scope>
    <source>
        <strain evidence="1">NY0171</strain>
    </source>
</reference>
<dbReference type="EMBL" id="BQXS01000758">
    <property type="protein sequence ID" value="GKT29248.1"/>
    <property type="molecule type" value="Genomic_DNA"/>
</dbReference>
<dbReference type="Proteomes" id="UP001057375">
    <property type="component" value="Unassembled WGS sequence"/>
</dbReference>
<evidence type="ECO:0000313" key="1">
    <source>
        <dbReference type="EMBL" id="GKT29248.1"/>
    </source>
</evidence>
<accession>A0ABQ5K9L2</accession>
<evidence type="ECO:0000313" key="2">
    <source>
        <dbReference type="Proteomes" id="UP001057375"/>
    </source>
</evidence>
<comment type="caution">
    <text evidence="1">The sequence shown here is derived from an EMBL/GenBank/DDBJ whole genome shotgun (WGS) entry which is preliminary data.</text>
</comment>
<feature type="non-terminal residue" evidence="1">
    <location>
        <position position="26"/>
    </location>
</feature>
<organism evidence="1 2">
    <name type="scientific">Aduncisulcus paluster</name>
    <dbReference type="NCBI Taxonomy" id="2918883"/>
    <lineage>
        <taxon>Eukaryota</taxon>
        <taxon>Metamonada</taxon>
        <taxon>Carpediemonas-like organisms</taxon>
        <taxon>Aduncisulcus</taxon>
    </lineage>
</organism>
<name>A0ABQ5K9L2_9EUKA</name>